<dbReference type="EMBL" id="HBUF01533164">
    <property type="protein sequence ID" value="CAG6752394.1"/>
    <property type="molecule type" value="Transcribed_RNA"/>
</dbReference>
<organism evidence="1">
    <name type="scientific">Cacopsylla melanoneura</name>
    <dbReference type="NCBI Taxonomy" id="428564"/>
    <lineage>
        <taxon>Eukaryota</taxon>
        <taxon>Metazoa</taxon>
        <taxon>Ecdysozoa</taxon>
        <taxon>Arthropoda</taxon>
        <taxon>Hexapoda</taxon>
        <taxon>Insecta</taxon>
        <taxon>Pterygota</taxon>
        <taxon>Neoptera</taxon>
        <taxon>Paraneoptera</taxon>
        <taxon>Hemiptera</taxon>
        <taxon>Sternorrhyncha</taxon>
        <taxon>Psylloidea</taxon>
        <taxon>Psyllidae</taxon>
        <taxon>Psyllinae</taxon>
        <taxon>Cacopsylla</taxon>
    </lineage>
</organism>
<protein>
    <submittedName>
        <fullName evidence="1">Uncharacterized protein</fullName>
    </submittedName>
</protein>
<dbReference type="AlphaFoldDB" id="A0A8D8ZSB3"/>
<dbReference type="EMBL" id="HBUF01533163">
    <property type="protein sequence ID" value="CAG6752391.1"/>
    <property type="molecule type" value="Transcribed_RNA"/>
</dbReference>
<proteinExistence type="predicted"/>
<reference evidence="1" key="1">
    <citation type="submission" date="2021-05" db="EMBL/GenBank/DDBJ databases">
        <authorList>
            <person name="Alioto T."/>
            <person name="Alioto T."/>
            <person name="Gomez Garrido J."/>
        </authorList>
    </citation>
    <scope>NUCLEOTIDE SEQUENCE</scope>
</reference>
<accession>A0A8D8ZSB3</accession>
<evidence type="ECO:0000313" key="1">
    <source>
        <dbReference type="EMBL" id="CAG6752394.1"/>
    </source>
</evidence>
<dbReference type="EMBL" id="HBUF01533166">
    <property type="protein sequence ID" value="CAG6752400.1"/>
    <property type="molecule type" value="Transcribed_RNA"/>
</dbReference>
<dbReference type="EMBL" id="HBUF01533165">
    <property type="protein sequence ID" value="CAG6752397.1"/>
    <property type="molecule type" value="Transcribed_RNA"/>
</dbReference>
<name>A0A8D8ZSB3_9HEMI</name>
<sequence length="134" mass="15510">MPDLKIGVIKAILTLEQAAESSERMCVRYVYRAKRWDHITLYLNRAQLLRVETRRKITTLCLLFKILSSQCPSYLSNKYNFRSSIVSRVTRAHDLLHVLAHIITESYSILYNLSGTLFHIPFLTLPLSLLSQCP</sequence>